<name>A0A2T6B1E7_9RHOB</name>
<evidence type="ECO:0000256" key="1">
    <source>
        <dbReference type="SAM" id="MobiDB-lite"/>
    </source>
</evidence>
<protein>
    <submittedName>
        <fullName evidence="3">5-bromo-4-chloroindolyl phosphate hydrolysis protein</fullName>
    </submittedName>
</protein>
<dbReference type="OrthoDB" id="7375296at2"/>
<dbReference type="Proteomes" id="UP000244224">
    <property type="component" value="Unassembled WGS sequence"/>
</dbReference>
<evidence type="ECO:0000313" key="3">
    <source>
        <dbReference type="EMBL" id="PTX49891.1"/>
    </source>
</evidence>
<reference evidence="3 4" key="1">
    <citation type="submission" date="2018-04" db="EMBL/GenBank/DDBJ databases">
        <title>Genomic Encyclopedia of Archaeal and Bacterial Type Strains, Phase II (KMG-II): from individual species to whole genera.</title>
        <authorList>
            <person name="Goeker M."/>
        </authorList>
    </citation>
    <scope>NUCLEOTIDE SEQUENCE [LARGE SCALE GENOMIC DNA]</scope>
    <source>
        <strain evidence="3 4">DSM 21823</strain>
    </source>
</reference>
<dbReference type="InterPro" id="IPR018770">
    <property type="entry name" value="ChloroindolylP_hydrolase"/>
</dbReference>
<keyword evidence="2" id="KW-0812">Transmembrane</keyword>
<evidence type="ECO:0000256" key="2">
    <source>
        <dbReference type="SAM" id="Phobius"/>
    </source>
</evidence>
<gene>
    <name evidence="3" type="ORF">C8N34_10671</name>
</gene>
<feature type="region of interest" description="Disordered" evidence="1">
    <location>
        <begin position="1"/>
        <end position="35"/>
    </location>
</feature>
<keyword evidence="4" id="KW-1185">Reference proteome</keyword>
<feature type="transmembrane region" description="Helical" evidence="2">
    <location>
        <begin position="103"/>
        <end position="123"/>
    </location>
</feature>
<keyword evidence="2" id="KW-1133">Transmembrane helix</keyword>
<accession>A0A2T6B1E7</accession>
<feature type="transmembrane region" description="Helical" evidence="2">
    <location>
        <begin position="64"/>
        <end position="82"/>
    </location>
</feature>
<dbReference type="AlphaFoldDB" id="A0A2T6B1E7"/>
<sequence length="302" mass="32668">MALRFGGKYSPTGEVQRDHAAAPPQQPANPFDSRRPVRAGARSNLLFAVPVIFAFQAFRADPAGLVFGLAATGFSLGAAWLTREGIRAQEAYDQRRVAKRPAFPRKIAGAVLTGLGLAAAGMMTTGAPLLAVVFGVIGTALHLGAFGLDPLRDKGAEGIDAFQTERVARAVDEAEAYLAAMKDAILRARDRALEARVDRFTAAARQLFRMVENDPGDLSAARKYMTVYLMGARDATVRFADLYAQNRDPKARGDYEALLADLETNFAGRTKALLANDANALDVEIQVLRERLEYETPKADRA</sequence>
<dbReference type="RefSeq" id="WP_108128864.1">
    <property type="nucleotide sequence ID" value="NZ_QBKP01000006.1"/>
</dbReference>
<keyword evidence="2" id="KW-0472">Membrane</keyword>
<evidence type="ECO:0000313" key="4">
    <source>
        <dbReference type="Proteomes" id="UP000244224"/>
    </source>
</evidence>
<organism evidence="3 4">
    <name type="scientific">Gemmobacter caeni</name>
    <dbReference type="NCBI Taxonomy" id="589035"/>
    <lineage>
        <taxon>Bacteria</taxon>
        <taxon>Pseudomonadati</taxon>
        <taxon>Pseudomonadota</taxon>
        <taxon>Alphaproteobacteria</taxon>
        <taxon>Rhodobacterales</taxon>
        <taxon>Paracoccaceae</taxon>
        <taxon>Gemmobacter</taxon>
    </lineage>
</organism>
<comment type="caution">
    <text evidence="3">The sequence shown here is derived from an EMBL/GenBank/DDBJ whole genome shotgun (WGS) entry which is preliminary data.</text>
</comment>
<feature type="transmembrane region" description="Helical" evidence="2">
    <location>
        <begin position="129"/>
        <end position="148"/>
    </location>
</feature>
<dbReference type="Pfam" id="PF10112">
    <property type="entry name" value="Halogen_Hydrol"/>
    <property type="match status" value="1"/>
</dbReference>
<feature type="transmembrane region" description="Helical" evidence="2">
    <location>
        <begin position="39"/>
        <end position="58"/>
    </location>
</feature>
<dbReference type="EMBL" id="QBKP01000006">
    <property type="protein sequence ID" value="PTX49891.1"/>
    <property type="molecule type" value="Genomic_DNA"/>
</dbReference>
<proteinExistence type="predicted"/>